<gene>
    <name evidence="1" type="ORF">METZ01_LOCUS468228</name>
</gene>
<organism evidence="1">
    <name type="scientific">marine metagenome</name>
    <dbReference type="NCBI Taxonomy" id="408172"/>
    <lineage>
        <taxon>unclassified sequences</taxon>
        <taxon>metagenomes</taxon>
        <taxon>ecological metagenomes</taxon>
    </lineage>
</organism>
<sequence>YVNKTEEAPDGCQRFFGRLPAVRLCANYFKQGDIKAKD</sequence>
<feature type="non-terminal residue" evidence="1">
    <location>
        <position position="1"/>
    </location>
</feature>
<protein>
    <submittedName>
        <fullName evidence="1">Uncharacterized protein</fullName>
    </submittedName>
</protein>
<reference evidence="1" key="1">
    <citation type="submission" date="2018-05" db="EMBL/GenBank/DDBJ databases">
        <authorList>
            <person name="Lanie J.A."/>
            <person name="Ng W.-L."/>
            <person name="Kazmierczak K.M."/>
            <person name="Andrzejewski T.M."/>
            <person name="Davidsen T.M."/>
            <person name="Wayne K.J."/>
            <person name="Tettelin H."/>
            <person name="Glass J.I."/>
            <person name="Rusch D."/>
            <person name="Podicherti R."/>
            <person name="Tsui H.-C.T."/>
            <person name="Winkler M.E."/>
        </authorList>
    </citation>
    <scope>NUCLEOTIDE SEQUENCE</scope>
</reference>
<accession>A0A383B663</accession>
<evidence type="ECO:0000313" key="1">
    <source>
        <dbReference type="EMBL" id="SVE15374.1"/>
    </source>
</evidence>
<dbReference type="EMBL" id="UINC01197742">
    <property type="protein sequence ID" value="SVE15374.1"/>
    <property type="molecule type" value="Genomic_DNA"/>
</dbReference>
<proteinExistence type="predicted"/>
<dbReference type="AlphaFoldDB" id="A0A383B663"/>
<name>A0A383B663_9ZZZZ</name>